<dbReference type="Gene3D" id="3.40.50.850">
    <property type="entry name" value="Isochorismatase-like"/>
    <property type="match status" value="1"/>
</dbReference>
<dbReference type="Pfam" id="PF00857">
    <property type="entry name" value="Isochorismatase"/>
    <property type="match status" value="1"/>
</dbReference>
<dbReference type="PANTHER" id="PTHR43540:SF1">
    <property type="entry name" value="ISOCHORISMATASE HYDROLASE"/>
    <property type="match status" value="1"/>
</dbReference>
<comment type="caution">
    <text evidence="4">The sequence shown here is derived from an EMBL/GenBank/DDBJ whole genome shotgun (WGS) entry which is preliminary data.</text>
</comment>
<evidence type="ECO:0000313" key="5">
    <source>
        <dbReference type="Proteomes" id="UP001178507"/>
    </source>
</evidence>
<dbReference type="PANTHER" id="PTHR43540">
    <property type="entry name" value="PEROXYUREIDOACRYLATE/UREIDOACRYLATE AMIDOHYDROLASE-RELATED"/>
    <property type="match status" value="1"/>
</dbReference>
<dbReference type="InterPro" id="IPR036380">
    <property type="entry name" value="Isochorismatase-like_sf"/>
</dbReference>
<sequence>MAEPPERYALVMCDAQPDLLNSLPEEARSELLRNLQQLLEGARRANWQIVFTGLRFPSGYAGVPKRHRVFGGLQRLNEKQGDERVHWFMEGFPGTDIAPDLAPLEGEEVLWRQRMRPDDRLLDVLRAKNITKVAVAGLKTGQGVLQAAELLADDGLLLYLAPLVLALSAKYAMNIEGVAVMLPKNCTYCSAKPQRSGLNHSA</sequence>
<keyword evidence="5" id="KW-1185">Reference proteome</keyword>
<dbReference type="AlphaFoldDB" id="A0AA36J2C6"/>
<feature type="domain" description="Isochorismatase-like" evidence="3">
    <location>
        <begin position="9"/>
        <end position="159"/>
    </location>
</feature>
<dbReference type="SUPFAM" id="SSF52499">
    <property type="entry name" value="Isochorismatase-like hydrolases"/>
    <property type="match status" value="1"/>
</dbReference>
<evidence type="ECO:0000256" key="1">
    <source>
        <dbReference type="ARBA" id="ARBA00006336"/>
    </source>
</evidence>
<evidence type="ECO:0000259" key="3">
    <source>
        <dbReference type="Pfam" id="PF00857"/>
    </source>
</evidence>
<keyword evidence="2" id="KW-0378">Hydrolase</keyword>
<protein>
    <recommendedName>
        <fullName evidence="3">Isochorismatase-like domain-containing protein</fullName>
    </recommendedName>
</protein>
<organism evidence="4 5">
    <name type="scientific">Effrenium voratum</name>
    <dbReference type="NCBI Taxonomy" id="2562239"/>
    <lineage>
        <taxon>Eukaryota</taxon>
        <taxon>Sar</taxon>
        <taxon>Alveolata</taxon>
        <taxon>Dinophyceae</taxon>
        <taxon>Suessiales</taxon>
        <taxon>Symbiodiniaceae</taxon>
        <taxon>Effrenium</taxon>
    </lineage>
</organism>
<dbReference type="EMBL" id="CAUJNA010003296">
    <property type="protein sequence ID" value="CAJ1398343.1"/>
    <property type="molecule type" value="Genomic_DNA"/>
</dbReference>
<evidence type="ECO:0000256" key="2">
    <source>
        <dbReference type="ARBA" id="ARBA00022801"/>
    </source>
</evidence>
<evidence type="ECO:0000313" key="4">
    <source>
        <dbReference type="EMBL" id="CAJ1398343.1"/>
    </source>
</evidence>
<dbReference type="InterPro" id="IPR000868">
    <property type="entry name" value="Isochorismatase-like_dom"/>
</dbReference>
<reference evidence="4" key="1">
    <citation type="submission" date="2023-08" db="EMBL/GenBank/DDBJ databases">
        <authorList>
            <person name="Chen Y."/>
            <person name="Shah S."/>
            <person name="Dougan E. K."/>
            <person name="Thang M."/>
            <person name="Chan C."/>
        </authorList>
    </citation>
    <scope>NUCLEOTIDE SEQUENCE</scope>
</reference>
<dbReference type="Proteomes" id="UP001178507">
    <property type="component" value="Unassembled WGS sequence"/>
</dbReference>
<accession>A0AA36J2C6</accession>
<dbReference type="GO" id="GO:0016787">
    <property type="term" value="F:hydrolase activity"/>
    <property type="evidence" value="ECO:0007669"/>
    <property type="project" value="UniProtKB-KW"/>
</dbReference>
<proteinExistence type="inferred from homology"/>
<dbReference type="InterPro" id="IPR050272">
    <property type="entry name" value="Isochorismatase-like_hydrls"/>
</dbReference>
<name>A0AA36J2C6_9DINO</name>
<comment type="similarity">
    <text evidence="1">Belongs to the isochorismatase family.</text>
</comment>
<gene>
    <name evidence="4" type="ORF">EVOR1521_LOCUS22158</name>
</gene>